<dbReference type="SMART" id="SM00478">
    <property type="entry name" value="ENDO3c"/>
    <property type="match status" value="1"/>
</dbReference>
<evidence type="ECO:0000256" key="4">
    <source>
        <dbReference type="ARBA" id="ARBA00012045"/>
    </source>
</evidence>
<keyword evidence="13 14" id="KW-0326">Glycosidase</keyword>
<dbReference type="CDD" id="cd03431">
    <property type="entry name" value="NUDIX_DNA_Glycosylase_C-MutY"/>
    <property type="match status" value="1"/>
</dbReference>
<dbReference type="InterPro" id="IPR000445">
    <property type="entry name" value="HhH_motif"/>
</dbReference>
<dbReference type="InterPro" id="IPR023170">
    <property type="entry name" value="HhH_base_excis_C"/>
</dbReference>
<keyword evidence="10 14" id="KW-0408">Iron</keyword>
<reference evidence="16 17" key="1">
    <citation type="submission" date="2020-08" db="EMBL/GenBank/DDBJ databases">
        <authorList>
            <person name="Liu C."/>
            <person name="Sun Q."/>
        </authorList>
    </citation>
    <scope>NUCLEOTIDE SEQUENCE [LARGE SCALE GENOMIC DNA]</scope>
    <source>
        <strain evidence="16 17">NSJ-61</strain>
    </source>
</reference>
<dbReference type="NCBIfam" id="TIGR01084">
    <property type="entry name" value="mutY"/>
    <property type="match status" value="1"/>
</dbReference>
<evidence type="ECO:0000256" key="14">
    <source>
        <dbReference type="RuleBase" id="RU365096"/>
    </source>
</evidence>
<keyword evidence="7" id="KW-0479">Metal-binding</keyword>
<dbReference type="InterPro" id="IPR029119">
    <property type="entry name" value="MutY_C"/>
</dbReference>
<keyword evidence="8 14" id="KW-0227">DNA damage</keyword>
<evidence type="ECO:0000256" key="6">
    <source>
        <dbReference type="ARBA" id="ARBA00022485"/>
    </source>
</evidence>
<dbReference type="GO" id="GO:0034039">
    <property type="term" value="F:8-oxo-7,8-dihydroguanine DNA N-glycosylase activity"/>
    <property type="evidence" value="ECO:0007669"/>
    <property type="project" value="TreeGrafter"/>
</dbReference>
<dbReference type="Gene3D" id="1.10.1670.10">
    <property type="entry name" value="Helix-hairpin-Helix base-excision DNA repair enzymes (C-terminal)"/>
    <property type="match status" value="1"/>
</dbReference>
<dbReference type="GO" id="GO:0000701">
    <property type="term" value="F:purine-specific mismatch base pair DNA N-glycosylase activity"/>
    <property type="evidence" value="ECO:0007669"/>
    <property type="project" value="UniProtKB-EC"/>
</dbReference>
<evidence type="ECO:0000256" key="13">
    <source>
        <dbReference type="ARBA" id="ARBA00023295"/>
    </source>
</evidence>
<sequence length="347" mass="39966">MEKINNKQLVEDLLAWYDANARILPWREEATPYRVWVSEIMLQQTRVEAVKPYFERFIHALPDISALAHASEDTLRKLWEGLGYYHRVSNMKKAAIQCMERFNGQLPSTYDELLSLSGIGAYSAGAIASIAFHQPVPAVDGNVLRVFSRVWVIEDDILKESTKKKFQKLLMEVIPKERPDAFNQAVMEIGAMVCVPNAAPKCHICPLAPHCKGYQTGVTHKLPVKAGKKKRTIEKKYIDVVVYEDKILLQQREKDGLLAGLYEFNTFDYPQEEELFLSTLDIEKIVPLKDSKHIFTHKEWHMSGKLVFIRKKIKGNLVSMQDLEEHYAIPSAYKAYKEGLIEWMKHM</sequence>
<dbReference type="RefSeq" id="WP_117454408.1">
    <property type="nucleotide sequence ID" value="NZ_CP060636.1"/>
</dbReference>
<dbReference type="EMBL" id="CP060636">
    <property type="protein sequence ID" value="QNM10764.1"/>
    <property type="molecule type" value="Genomic_DNA"/>
</dbReference>
<evidence type="ECO:0000259" key="15">
    <source>
        <dbReference type="SMART" id="SM00478"/>
    </source>
</evidence>
<dbReference type="SUPFAM" id="SSF48150">
    <property type="entry name" value="DNA-glycosylase"/>
    <property type="match status" value="1"/>
</dbReference>
<keyword evidence="6" id="KW-0004">4Fe-4S</keyword>
<dbReference type="Pfam" id="PF00730">
    <property type="entry name" value="HhH-GPD"/>
    <property type="match status" value="1"/>
</dbReference>
<evidence type="ECO:0000313" key="16">
    <source>
        <dbReference type="EMBL" id="QNM10764.1"/>
    </source>
</evidence>
<dbReference type="GO" id="GO:0006298">
    <property type="term" value="P:mismatch repair"/>
    <property type="evidence" value="ECO:0007669"/>
    <property type="project" value="TreeGrafter"/>
</dbReference>
<dbReference type="EC" id="3.2.2.31" evidence="4 14"/>
<dbReference type="SUPFAM" id="SSF55811">
    <property type="entry name" value="Nudix"/>
    <property type="match status" value="1"/>
</dbReference>
<accession>A0A7G9GIY2</accession>
<dbReference type="InterPro" id="IPR011257">
    <property type="entry name" value="DNA_glycosylase"/>
</dbReference>
<evidence type="ECO:0000256" key="2">
    <source>
        <dbReference type="ARBA" id="ARBA00002933"/>
    </source>
</evidence>
<keyword evidence="12" id="KW-0234">DNA repair</keyword>
<proteinExistence type="inferred from homology"/>
<evidence type="ECO:0000256" key="3">
    <source>
        <dbReference type="ARBA" id="ARBA00008343"/>
    </source>
</evidence>
<dbReference type="Pfam" id="PF14815">
    <property type="entry name" value="NUDIX_4"/>
    <property type="match status" value="1"/>
</dbReference>
<evidence type="ECO:0000256" key="5">
    <source>
        <dbReference type="ARBA" id="ARBA00022023"/>
    </source>
</evidence>
<dbReference type="PANTHER" id="PTHR42944">
    <property type="entry name" value="ADENINE DNA GLYCOSYLASE"/>
    <property type="match status" value="1"/>
</dbReference>
<dbReference type="GO" id="GO:0032357">
    <property type="term" value="F:oxidized purine DNA binding"/>
    <property type="evidence" value="ECO:0007669"/>
    <property type="project" value="TreeGrafter"/>
</dbReference>
<dbReference type="InterPro" id="IPR004036">
    <property type="entry name" value="Endonuclease-III-like_CS2"/>
</dbReference>
<dbReference type="PROSITE" id="PS01155">
    <property type="entry name" value="ENDONUCLEASE_III_2"/>
    <property type="match status" value="1"/>
</dbReference>
<dbReference type="GO" id="GO:0006284">
    <property type="term" value="P:base-excision repair"/>
    <property type="evidence" value="ECO:0007669"/>
    <property type="project" value="UniProtKB-UniRule"/>
</dbReference>
<dbReference type="Gene3D" id="3.90.79.10">
    <property type="entry name" value="Nucleoside Triphosphate Pyrophosphohydrolase"/>
    <property type="match status" value="1"/>
</dbReference>
<dbReference type="InterPro" id="IPR003265">
    <property type="entry name" value="HhH-GPD_domain"/>
</dbReference>
<evidence type="ECO:0000256" key="1">
    <source>
        <dbReference type="ARBA" id="ARBA00000843"/>
    </source>
</evidence>
<dbReference type="Pfam" id="PF00633">
    <property type="entry name" value="HHH"/>
    <property type="match status" value="1"/>
</dbReference>
<comment type="catalytic activity">
    <reaction evidence="1 14">
        <text>Hydrolyzes free adenine bases from 7,8-dihydro-8-oxoguanine:adenine mismatched double-stranded DNA, leaving an apurinic site.</text>
        <dbReference type="EC" id="3.2.2.31"/>
    </reaction>
</comment>
<comment type="cofactor">
    <cofactor evidence="14">
        <name>[4Fe-4S] cluster</name>
        <dbReference type="ChEBI" id="CHEBI:49883"/>
    </cofactor>
    <text evidence="14">Binds 1 [4Fe-4S] cluster.</text>
</comment>
<dbReference type="GO" id="GO:0046872">
    <property type="term" value="F:metal ion binding"/>
    <property type="evidence" value="ECO:0007669"/>
    <property type="project" value="UniProtKB-UniRule"/>
</dbReference>
<dbReference type="GO" id="GO:0035485">
    <property type="term" value="F:adenine/guanine mispair binding"/>
    <property type="evidence" value="ECO:0007669"/>
    <property type="project" value="TreeGrafter"/>
</dbReference>
<evidence type="ECO:0000256" key="9">
    <source>
        <dbReference type="ARBA" id="ARBA00022801"/>
    </source>
</evidence>
<evidence type="ECO:0000256" key="7">
    <source>
        <dbReference type="ARBA" id="ARBA00022723"/>
    </source>
</evidence>
<dbReference type="CDD" id="cd00056">
    <property type="entry name" value="ENDO3c"/>
    <property type="match status" value="1"/>
</dbReference>
<gene>
    <name evidence="16" type="primary">mutY</name>
    <name evidence="16" type="ORF">H9Q80_10725</name>
</gene>
<keyword evidence="9" id="KW-0378">Hydrolase</keyword>
<evidence type="ECO:0000256" key="12">
    <source>
        <dbReference type="ARBA" id="ARBA00023204"/>
    </source>
</evidence>
<dbReference type="KEGG" id="ehn:H9Q80_10725"/>
<comment type="function">
    <text evidence="2">Adenine glycosylase active on G-A mispairs. MutY also corrects error-prone DNA synthesis past GO lesions which are due to the oxidatively damaged form of guanine: 7,8-dihydro-8-oxoguanine (8-oxo-dGTP).</text>
</comment>
<dbReference type="InterPro" id="IPR005760">
    <property type="entry name" value="A/G_AdeGlyc_MutY"/>
</dbReference>
<dbReference type="Proteomes" id="UP000515856">
    <property type="component" value="Chromosome"/>
</dbReference>
<comment type="similarity">
    <text evidence="3 14">Belongs to the Nth/MutY family.</text>
</comment>
<dbReference type="InterPro" id="IPR015797">
    <property type="entry name" value="NUDIX_hydrolase-like_dom_sf"/>
</dbReference>
<feature type="domain" description="HhH-GPD" evidence="15">
    <location>
        <begin position="41"/>
        <end position="192"/>
    </location>
</feature>
<name>A0A7G9GIY2_9FIRM</name>
<keyword evidence="11" id="KW-0411">Iron-sulfur</keyword>
<evidence type="ECO:0000256" key="8">
    <source>
        <dbReference type="ARBA" id="ARBA00022763"/>
    </source>
</evidence>
<organism evidence="16 17">
    <name type="scientific">[Eubacterium] hominis</name>
    <dbReference type="NCBI Taxonomy" id="2764325"/>
    <lineage>
        <taxon>Bacteria</taxon>
        <taxon>Bacillati</taxon>
        <taxon>Bacillota</taxon>
        <taxon>Erysipelotrichia</taxon>
        <taxon>Erysipelotrichales</taxon>
        <taxon>Erysipelotrichaceae</taxon>
        <taxon>Amedibacillus</taxon>
    </lineage>
</organism>
<dbReference type="AlphaFoldDB" id="A0A7G9GIY2"/>
<dbReference type="GO" id="GO:0051539">
    <property type="term" value="F:4 iron, 4 sulfur cluster binding"/>
    <property type="evidence" value="ECO:0007669"/>
    <property type="project" value="UniProtKB-UniRule"/>
</dbReference>
<dbReference type="PANTHER" id="PTHR42944:SF1">
    <property type="entry name" value="ADENINE DNA GLYCOSYLASE"/>
    <property type="match status" value="1"/>
</dbReference>
<keyword evidence="17" id="KW-1185">Reference proteome</keyword>
<dbReference type="InterPro" id="IPR044298">
    <property type="entry name" value="MIG/MutY"/>
</dbReference>
<evidence type="ECO:0000256" key="10">
    <source>
        <dbReference type="ARBA" id="ARBA00023004"/>
    </source>
</evidence>
<evidence type="ECO:0000313" key="17">
    <source>
        <dbReference type="Proteomes" id="UP000515856"/>
    </source>
</evidence>
<protein>
    <recommendedName>
        <fullName evidence="5 14">Adenine DNA glycosylase</fullName>
        <ecNumber evidence="4 14">3.2.2.31</ecNumber>
    </recommendedName>
</protein>
<dbReference type="Gene3D" id="1.10.340.30">
    <property type="entry name" value="Hypothetical protein, domain 2"/>
    <property type="match status" value="1"/>
</dbReference>
<dbReference type="FunFam" id="1.10.340.30:FF:000002">
    <property type="entry name" value="Adenine DNA glycosylase"/>
    <property type="match status" value="1"/>
</dbReference>
<evidence type="ECO:0000256" key="11">
    <source>
        <dbReference type="ARBA" id="ARBA00023014"/>
    </source>
</evidence>